<dbReference type="KEGG" id="nsr:NS506_06023"/>
<dbReference type="Proteomes" id="UP000180166">
    <property type="component" value="Chromosome"/>
</dbReference>
<gene>
    <name evidence="2" type="ORF">NS506_06023</name>
</gene>
<accession>A0ABC8B121</accession>
<evidence type="ECO:0000313" key="3">
    <source>
        <dbReference type="Proteomes" id="UP000180166"/>
    </source>
</evidence>
<evidence type="ECO:0000313" key="2">
    <source>
        <dbReference type="EMBL" id="APB00060.1"/>
    </source>
</evidence>
<organism evidence="2 3">
    <name type="scientific">Nocardia seriolae</name>
    <dbReference type="NCBI Taxonomy" id="37332"/>
    <lineage>
        <taxon>Bacteria</taxon>
        <taxon>Bacillati</taxon>
        <taxon>Actinomycetota</taxon>
        <taxon>Actinomycetes</taxon>
        <taxon>Mycobacteriales</taxon>
        <taxon>Nocardiaceae</taxon>
        <taxon>Nocardia</taxon>
    </lineage>
</organism>
<evidence type="ECO:0000259" key="1">
    <source>
        <dbReference type="Pfam" id="PF06259"/>
    </source>
</evidence>
<dbReference type="InterPro" id="IPR010427">
    <property type="entry name" value="DUF1023"/>
</dbReference>
<protein>
    <recommendedName>
        <fullName evidence="1">DUF1023 domain-containing protein</fullName>
    </recommendedName>
</protein>
<dbReference type="AlphaFoldDB" id="A0ABC8B121"/>
<dbReference type="EMBL" id="CP017839">
    <property type="protein sequence ID" value="APB00060.1"/>
    <property type="molecule type" value="Genomic_DNA"/>
</dbReference>
<sequence length="556" mass="57069">MARAVVSQVLGWSPGVAGSASATVVEADSAFSGAIGRVGRVIDAAVGGWQGEAGAAAALRAVESQVAASHIGAALVEVAEALAAAAALERVCELVRQIEGEARAHGCRICEDGAVTAPRSDTGNAVLDLVFQAGFDATAAELEARLGALLDAAGETDEQVGNRLRAAGEALEVLNADPRGGGPIRVAGFLDGAVNLPEDPKELCALWNSLPPADRDALFAADPLIGGRDGLPALARDHYNRLALARLRSAAEAEGRRLADRHPDWARGANLPATADGWSRQRQWEAAREEVRTRLAGYAALADQIGTSASGRLLLGVDERGHGVIALNNPDTAANVATFVPGTGSPLTAIGVGMDRCRALLDAARRADPTAKTSVIAWYGYDAPPDVGDAMADRRARAGAPALDRFEAGLRATHAGIASHNTVIGHSYGSTVIGAAASGANSLAADAVVFVGSPGVGVGNVSELRLEGIPAGRNGAHVFATADQADPVPRFGQFLHGVDPVDREFRATVFTSSGPSIDLPVLRALPIDVLAHGNYWEPGNPGLAIQGEIIAGRPPH</sequence>
<feature type="domain" description="DUF1023" evidence="1">
    <location>
        <begin position="322"/>
        <end position="488"/>
    </location>
</feature>
<dbReference type="SUPFAM" id="SSF53474">
    <property type="entry name" value="alpha/beta-Hydrolases"/>
    <property type="match status" value="1"/>
</dbReference>
<dbReference type="InterPro" id="IPR029058">
    <property type="entry name" value="AB_hydrolase_fold"/>
</dbReference>
<proteinExistence type="predicted"/>
<dbReference type="Pfam" id="PF06259">
    <property type="entry name" value="Abhydrolase_8"/>
    <property type="match status" value="1"/>
</dbReference>
<reference evidence="2 3" key="1">
    <citation type="submission" date="2016-10" db="EMBL/GenBank/DDBJ databases">
        <title>Genome sequence of Nocardia seriolae strain EM150506, isolated from Anguila japonica.</title>
        <authorList>
            <person name="Han H.-J."/>
        </authorList>
    </citation>
    <scope>NUCLEOTIDE SEQUENCE [LARGE SCALE GENOMIC DNA]</scope>
    <source>
        <strain evidence="2 3">EM150506</strain>
    </source>
</reference>
<name>A0ABC8B121_9NOCA</name>